<evidence type="ECO:0000313" key="1">
    <source>
        <dbReference type="EMBL" id="KAF9486422.1"/>
    </source>
</evidence>
<dbReference type="InterPro" id="IPR007541">
    <property type="entry name" value="Uncharacterised_BSP"/>
</dbReference>
<organism evidence="1 2">
    <name type="scientific">Pholiota conissans</name>
    <dbReference type="NCBI Taxonomy" id="109636"/>
    <lineage>
        <taxon>Eukaryota</taxon>
        <taxon>Fungi</taxon>
        <taxon>Dikarya</taxon>
        <taxon>Basidiomycota</taxon>
        <taxon>Agaricomycotina</taxon>
        <taxon>Agaricomycetes</taxon>
        <taxon>Agaricomycetidae</taxon>
        <taxon>Agaricales</taxon>
        <taxon>Agaricineae</taxon>
        <taxon>Strophariaceae</taxon>
        <taxon>Pholiota</taxon>
    </lineage>
</organism>
<accession>A0A9P5ZFD6</accession>
<dbReference type="PANTHER" id="PTHR33321:SF12">
    <property type="entry name" value="PLANT BASIC SECRETORY PROTEIN (BSP) FAMILY PROTEIN"/>
    <property type="match status" value="1"/>
</dbReference>
<name>A0A9P5ZFD6_9AGAR</name>
<sequence length="225" mass="25269">MPKLLIRVDDLAHEGADVFFGAVNAKEALNAAVMASFKWLYTLEDVPRNVKQISLILRSMDGVAHTTGSKAHKEIHYSLDYIKATKHRARDEIMGVLVHEVVHCYQYDGHGSCPGGLIEGMADYVRLQADLGPPHWKPKGGKWDMGYDGTAYFLNWIEQKIGKGTVRKLNACMKGRKYHEKMFEDLCGKSVDTLWMEYCATLGDGVTPPPQEEEPAVNFIVQQDK</sequence>
<evidence type="ECO:0000313" key="2">
    <source>
        <dbReference type="Proteomes" id="UP000807469"/>
    </source>
</evidence>
<dbReference type="Proteomes" id="UP000807469">
    <property type="component" value="Unassembled WGS sequence"/>
</dbReference>
<protein>
    <submittedName>
        <fullName evidence="1">Plant basic secretory protein</fullName>
    </submittedName>
</protein>
<dbReference type="EMBL" id="MU155130">
    <property type="protein sequence ID" value="KAF9486422.1"/>
    <property type="molecule type" value="Genomic_DNA"/>
</dbReference>
<keyword evidence="2" id="KW-1185">Reference proteome</keyword>
<dbReference type="PANTHER" id="PTHR33321">
    <property type="match status" value="1"/>
</dbReference>
<comment type="caution">
    <text evidence="1">The sequence shown here is derived from an EMBL/GenBank/DDBJ whole genome shotgun (WGS) entry which is preliminary data.</text>
</comment>
<dbReference type="OrthoDB" id="891726at2759"/>
<dbReference type="AlphaFoldDB" id="A0A9P5ZFD6"/>
<proteinExistence type="predicted"/>
<gene>
    <name evidence="1" type="ORF">BDN70DRAFT_902554</name>
</gene>
<dbReference type="Pfam" id="PF04450">
    <property type="entry name" value="BSP"/>
    <property type="match status" value="1"/>
</dbReference>
<reference evidence="1" key="1">
    <citation type="submission" date="2020-11" db="EMBL/GenBank/DDBJ databases">
        <authorList>
            <consortium name="DOE Joint Genome Institute"/>
            <person name="Ahrendt S."/>
            <person name="Riley R."/>
            <person name="Andreopoulos W."/>
            <person name="Labutti K."/>
            <person name="Pangilinan J."/>
            <person name="Ruiz-Duenas F.J."/>
            <person name="Barrasa J.M."/>
            <person name="Sanchez-Garcia M."/>
            <person name="Camarero S."/>
            <person name="Miyauchi S."/>
            <person name="Serrano A."/>
            <person name="Linde D."/>
            <person name="Babiker R."/>
            <person name="Drula E."/>
            <person name="Ayuso-Fernandez I."/>
            <person name="Pacheco R."/>
            <person name="Padilla G."/>
            <person name="Ferreira P."/>
            <person name="Barriuso J."/>
            <person name="Kellner H."/>
            <person name="Castanera R."/>
            <person name="Alfaro M."/>
            <person name="Ramirez L."/>
            <person name="Pisabarro A.G."/>
            <person name="Kuo A."/>
            <person name="Tritt A."/>
            <person name="Lipzen A."/>
            <person name="He G."/>
            <person name="Yan M."/>
            <person name="Ng V."/>
            <person name="Cullen D."/>
            <person name="Martin F."/>
            <person name="Rosso M.-N."/>
            <person name="Henrissat B."/>
            <person name="Hibbett D."/>
            <person name="Martinez A.T."/>
            <person name="Grigoriev I.V."/>
        </authorList>
    </citation>
    <scope>NUCLEOTIDE SEQUENCE</scope>
    <source>
        <strain evidence="1">CIRM-BRFM 674</strain>
    </source>
</reference>